<evidence type="ECO:0000313" key="1">
    <source>
        <dbReference type="EMBL" id="KAB2099619.1"/>
    </source>
</evidence>
<comment type="caution">
    <text evidence="1">The sequence shown here is derived from an EMBL/GenBank/DDBJ whole genome shotgun (WGS) entry which is preliminary data.</text>
</comment>
<name>A0ACB6F5B4_9PLEO</name>
<accession>A0ACB6F5B4</accession>
<reference evidence="1 2" key="1">
    <citation type="journal article" date="2019" name="bioRxiv">
        <title>Genomics, evolutionary history and diagnostics of the Alternaria alternata species group including apple and Asian pear pathotypes.</title>
        <authorList>
            <person name="Armitage A.D."/>
            <person name="Cockerton H.M."/>
            <person name="Sreenivasaprasad S."/>
            <person name="Woodhall J.W."/>
            <person name="Lane C.R."/>
            <person name="Harrison R.J."/>
            <person name="Clarkson J.P."/>
        </authorList>
    </citation>
    <scope>NUCLEOTIDE SEQUENCE [LARGE SCALE GENOMIC DNA]</scope>
    <source>
        <strain evidence="1 2">FERA 650</strain>
    </source>
</reference>
<dbReference type="Proteomes" id="UP000293547">
    <property type="component" value="Unassembled WGS sequence"/>
</dbReference>
<proteinExistence type="predicted"/>
<keyword evidence="2" id="KW-1185">Reference proteome</keyword>
<evidence type="ECO:0000313" key="2">
    <source>
        <dbReference type="Proteomes" id="UP000293547"/>
    </source>
</evidence>
<protein>
    <submittedName>
        <fullName evidence="1">Uncharacterized protein</fullName>
    </submittedName>
</protein>
<organism evidence="1 2">
    <name type="scientific">Alternaria gaisen</name>
    <dbReference type="NCBI Taxonomy" id="167740"/>
    <lineage>
        <taxon>Eukaryota</taxon>
        <taxon>Fungi</taxon>
        <taxon>Dikarya</taxon>
        <taxon>Ascomycota</taxon>
        <taxon>Pezizomycotina</taxon>
        <taxon>Dothideomycetes</taxon>
        <taxon>Pleosporomycetidae</taxon>
        <taxon>Pleosporales</taxon>
        <taxon>Pleosporineae</taxon>
        <taxon>Pleosporaceae</taxon>
        <taxon>Alternaria</taxon>
        <taxon>Alternaria sect. Alternaria</taxon>
    </lineage>
</organism>
<sequence>MFTGEAHMALDDWILRVIVHFAAWVNYYTKAEKLTFYNDEYDDVEPVEPPPNPRQRPKTEMSKQYDDRVRQWEAEKAKIPVVTNPATA</sequence>
<gene>
    <name evidence="1" type="ORF">AG0111_0g12050</name>
</gene>
<dbReference type="EMBL" id="PDWZ02000016">
    <property type="protein sequence ID" value="KAB2099619.1"/>
    <property type="molecule type" value="Genomic_DNA"/>
</dbReference>